<proteinExistence type="predicted"/>
<feature type="domain" description="HTH cro/C1-type" evidence="1">
    <location>
        <begin position="12"/>
        <end position="53"/>
    </location>
</feature>
<evidence type="ECO:0000259" key="1">
    <source>
        <dbReference type="PROSITE" id="PS50943"/>
    </source>
</evidence>
<dbReference type="InParanoid" id="A0A517SHB4"/>
<dbReference type="InterPro" id="IPR010982">
    <property type="entry name" value="Lambda_DNA-bd_dom_sf"/>
</dbReference>
<sequence>MNFAEIVSTRLKALSMNQRQLAQRAGLTPMKVSRLLTGKEEPSLAVAESLLKAVGGALQPHLVDVVTYKTGLAHKKGLPVDSPELWEQ</sequence>
<dbReference type="InterPro" id="IPR001387">
    <property type="entry name" value="Cro/C1-type_HTH"/>
</dbReference>
<dbReference type="GO" id="GO:0003677">
    <property type="term" value="F:DNA binding"/>
    <property type="evidence" value="ECO:0007669"/>
    <property type="project" value="InterPro"/>
</dbReference>
<dbReference type="KEGG" id="ccos:Pan44_35490"/>
<dbReference type="Proteomes" id="UP000315700">
    <property type="component" value="Chromosome"/>
</dbReference>
<name>A0A517SHB4_9PLAN</name>
<evidence type="ECO:0000313" key="3">
    <source>
        <dbReference type="Proteomes" id="UP000315700"/>
    </source>
</evidence>
<dbReference type="PROSITE" id="PS50943">
    <property type="entry name" value="HTH_CROC1"/>
    <property type="match status" value="1"/>
</dbReference>
<evidence type="ECO:0000313" key="2">
    <source>
        <dbReference type="EMBL" id="QDT55505.1"/>
    </source>
</evidence>
<dbReference type="CDD" id="cd00093">
    <property type="entry name" value="HTH_XRE"/>
    <property type="match status" value="1"/>
</dbReference>
<dbReference type="Gene3D" id="1.10.260.40">
    <property type="entry name" value="lambda repressor-like DNA-binding domains"/>
    <property type="match status" value="1"/>
</dbReference>
<dbReference type="EMBL" id="CP036271">
    <property type="protein sequence ID" value="QDT55505.1"/>
    <property type="molecule type" value="Genomic_DNA"/>
</dbReference>
<dbReference type="SUPFAM" id="SSF47413">
    <property type="entry name" value="lambda repressor-like DNA-binding domains"/>
    <property type="match status" value="1"/>
</dbReference>
<dbReference type="Pfam" id="PF01381">
    <property type="entry name" value="HTH_3"/>
    <property type="match status" value="1"/>
</dbReference>
<protein>
    <submittedName>
        <fullName evidence="2">Helix-turn-helix protein</fullName>
    </submittedName>
</protein>
<gene>
    <name evidence="2" type="ORF">Pan44_35490</name>
</gene>
<dbReference type="AlphaFoldDB" id="A0A517SHB4"/>
<accession>A0A517SHB4</accession>
<reference evidence="2 3" key="1">
    <citation type="submission" date="2019-02" db="EMBL/GenBank/DDBJ databases">
        <title>Deep-cultivation of Planctomycetes and their phenomic and genomic characterization uncovers novel biology.</title>
        <authorList>
            <person name="Wiegand S."/>
            <person name="Jogler M."/>
            <person name="Boedeker C."/>
            <person name="Pinto D."/>
            <person name="Vollmers J."/>
            <person name="Rivas-Marin E."/>
            <person name="Kohn T."/>
            <person name="Peeters S.H."/>
            <person name="Heuer A."/>
            <person name="Rast P."/>
            <person name="Oberbeckmann S."/>
            <person name="Bunk B."/>
            <person name="Jeske O."/>
            <person name="Meyerdierks A."/>
            <person name="Storesund J.E."/>
            <person name="Kallscheuer N."/>
            <person name="Luecker S."/>
            <person name="Lage O.M."/>
            <person name="Pohl T."/>
            <person name="Merkel B.J."/>
            <person name="Hornburger P."/>
            <person name="Mueller R.-W."/>
            <person name="Bruemmer F."/>
            <person name="Labrenz M."/>
            <person name="Spormann A.M."/>
            <person name="Op den Camp H."/>
            <person name="Overmann J."/>
            <person name="Amann R."/>
            <person name="Jetten M.S.M."/>
            <person name="Mascher T."/>
            <person name="Medema M.H."/>
            <person name="Devos D.P."/>
            <person name="Kaster A.-K."/>
            <person name="Ovreas L."/>
            <person name="Rohde M."/>
            <person name="Galperin M.Y."/>
            <person name="Jogler C."/>
        </authorList>
    </citation>
    <scope>NUCLEOTIDE SEQUENCE [LARGE SCALE GENOMIC DNA]</scope>
    <source>
        <strain evidence="2 3">Pan44</strain>
    </source>
</reference>
<dbReference type="RefSeq" id="WP_145031364.1">
    <property type="nucleotide sequence ID" value="NZ_CP036271.1"/>
</dbReference>
<keyword evidence="3" id="KW-1185">Reference proteome</keyword>
<organism evidence="2 3">
    <name type="scientific">Caulifigura coniformis</name>
    <dbReference type="NCBI Taxonomy" id="2527983"/>
    <lineage>
        <taxon>Bacteria</taxon>
        <taxon>Pseudomonadati</taxon>
        <taxon>Planctomycetota</taxon>
        <taxon>Planctomycetia</taxon>
        <taxon>Planctomycetales</taxon>
        <taxon>Planctomycetaceae</taxon>
        <taxon>Caulifigura</taxon>
    </lineage>
</organism>